<comment type="caution">
    <text evidence="2">The sequence shown here is derived from an EMBL/GenBank/DDBJ whole genome shotgun (WGS) entry which is preliminary data.</text>
</comment>
<gene>
    <name evidence="2" type="ORF">S06H3_25269</name>
</gene>
<dbReference type="InterPro" id="IPR002347">
    <property type="entry name" value="SDR_fam"/>
</dbReference>
<evidence type="ECO:0000313" key="2">
    <source>
        <dbReference type="EMBL" id="GAI32173.1"/>
    </source>
</evidence>
<dbReference type="Pfam" id="PF00106">
    <property type="entry name" value="adh_short"/>
    <property type="match status" value="1"/>
</dbReference>
<dbReference type="SUPFAM" id="SSF51735">
    <property type="entry name" value="NAD(P)-binding Rossmann-fold domains"/>
    <property type="match status" value="1"/>
</dbReference>
<name>X1MLJ3_9ZZZZ</name>
<evidence type="ECO:0000256" key="1">
    <source>
        <dbReference type="ARBA" id="ARBA00006484"/>
    </source>
</evidence>
<reference evidence="2" key="1">
    <citation type="journal article" date="2014" name="Front. Microbiol.">
        <title>High frequency of phylogenetically diverse reductive dehalogenase-homologous genes in deep subseafloor sedimentary metagenomes.</title>
        <authorList>
            <person name="Kawai M."/>
            <person name="Futagami T."/>
            <person name="Toyoda A."/>
            <person name="Takaki Y."/>
            <person name="Nishi S."/>
            <person name="Hori S."/>
            <person name="Arai W."/>
            <person name="Tsubouchi T."/>
            <person name="Morono Y."/>
            <person name="Uchiyama I."/>
            <person name="Ito T."/>
            <person name="Fujiyama A."/>
            <person name="Inagaki F."/>
            <person name="Takami H."/>
        </authorList>
    </citation>
    <scope>NUCLEOTIDE SEQUENCE</scope>
    <source>
        <strain evidence="2">Expedition CK06-06</strain>
    </source>
</reference>
<proteinExistence type="inferred from homology"/>
<dbReference type="PANTHER" id="PTHR42879:SF2">
    <property type="entry name" value="3-OXOACYL-[ACYL-CARRIER-PROTEIN] REDUCTASE FABG"/>
    <property type="match status" value="1"/>
</dbReference>
<sequence length="71" mass="8059">ELQDCEKIDVCINNAGINRINNFCEARLKDWDDIINVNLKAPFVLSQEVARLMKKNGYGRIVNIASILLLV</sequence>
<dbReference type="PRINTS" id="PR00080">
    <property type="entry name" value="SDRFAMILY"/>
</dbReference>
<dbReference type="PRINTS" id="PR00081">
    <property type="entry name" value="GDHRDH"/>
</dbReference>
<dbReference type="Gene3D" id="3.40.50.720">
    <property type="entry name" value="NAD(P)-binding Rossmann-like Domain"/>
    <property type="match status" value="1"/>
</dbReference>
<accession>X1MLJ3</accession>
<protein>
    <submittedName>
        <fullName evidence="2">Uncharacterized protein</fullName>
    </submittedName>
</protein>
<dbReference type="AlphaFoldDB" id="X1MLJ3"/>
<feature type="non-terminal residue" evidence="2">
    <location>
        <position position="1"/>
    </location>
</feature>
<dbReference type="PANTHER" id="PTHR42879">
    <property type="entry name" value="3-OXOACYL-(ACYL-CARRIER-PROTEIN) REDUCTASE"/>
    <property type="match status" value="1"/>
</dbReference>
<dbReference type="EMBL" id="BARV01014540">
    <property type="protein sequence ID" value="GAI32173.1"/>
    <property type="molecule type" value="Genomic_DNA"/>
</dbReference>
<dbReference type="InterPro" id="IPR036291">
    <property type="entry name" value="NAD(P)-bd_dom_sf"/>
</dbReference>
<dbReference type="InterPro" id="IPR050259">
    <property type="entry name" value="SDR"/>
</dbReference>
<organism evidence="2">
    <name type="scientific">marine sediment metagenome</name>
    <dbReference type="NCBI Taxonomy" id="412755"/>
    <lineage>
        <taxon>unclassified sequences</taxon>
        <taxon>metagenomes</taxon>
        <taxon>ecological metagenomes</taxon>
    </lineage>
</organism>
<comment type="similarity">
    <text evidence="1">Belongs to the short-chain dehydrogenases/reductases (SDR) family.</text>
</comment>